<protein>
    <submittedName>
        <fullName evidence="4">Nitrogen fixation protein NifX</fullName>
    </submittedName>
</protein>
<dbReference type="Gene3D" id="3.30.420.130">
    <property type="entry name" value="Dinitrogenase iron-molybdenum cofactor biosynthesis domain"/>
    <property type="match status" value="1"/>
</dbReference>
<dbReference type="InterPro" id="IPR034169">
    <property type="entry name" value="NifX-like"/>
</dbReference>
<dbReference type="OrthoDB" id="9797941at2"/>
<evidence type="ECO:0000256" key="2">
    <source>
        <dbReference type="ARBA" id="ARBA00023231"/>
    </source>
</evidence>
<dbReference type="AlphaFoldDB" id="A0A0V7ZI29"/>
<organism evidence="4 5">
    <name type="scientific">Mastigocoleus testarum BC008</name>
    <dbReference type="NCBI Taxonomy" id="371196"/>
    <lineage>
        <taxon>Bacteria</taxon>
        <taxon>Bacillati</taxon>
        <taxon>Cyanobacteriota</taxon>
        <taxon>Cyanophyceae</taxon>
        <taxon>Nostocales</taxon>
        <taxon>Hapalosiphonaceae</taxon>
        <taxon>Mastigocoleus</taxon>
    </lineage>
</organism>
<gene>
    <name evidence="4" type="ORF">BC008_16520</name>
</gene>
<evidence type="ECO:0000313" key="4">
    <source>
        <dbReference type="EMBL" id="KST64244.1"/>
    </source>
</evidence>
<dbReference type="InterPro" id="IPR013480">
    <property type="entry name" value="NifX"/>
</dbReference>
<dbReference type="GO" id="GO:0051540">
    <property type="term" value="F:metal cluster binding"/>
    <property type="evidence" value="ECO:0007669"/>
    <property type="project" value="InterPro"/>
</dbReference>
<comment type="similarity">
    <text evidence="1">Belongs to the NifX/NifY family.</text>
</comment>
<dbReference type="InterPro" id="IPR036105">
    <property type="entry name" value="DiNase_FeMo-co_biosyn_sf"/>
</dbReference>
<keyword evidence="5" id="KW-1185">Reference proteome</keyword>
<feature type="domain" description="Dinitrogenase iron-molybdenum cofactor biosynthesis" evidence="3">
    <location>
        <begin position="26"/>
        <end position="119"/>
    </location>
</feature>
<evidence type="ECO:0000256" key="1">
    <source>
        <dbReference type="ARBA" id="ARBA00010285"/>
    </source>
</evidence>
<keyword evidence="2" id="KW-0535">Nitrogen fixation</keyword>
<sequence length="151" mass="17030">MVTVKNSQTGWRKKVKIAFTTSDRVHVNAHFGWAKMIDVYEISDEGYSFLETLKFEGNLKQDGNEDKLVPKLDALVDCTILYVSAIGGSAAARLIKKGVTPVKARSDDEEIQEILNRLVETLKGNPPPWLRKALKKTKRNIEEELEEEATL</sequence>
<evidence type="ECO:0000259" key="3">
    <source>
        <dbReference type="Pfam" id="PF02579"/>
    </source>
</evidence>
<dbReference type="Pfam" id="PF02579">
    <property type="entry name" value="Nitro_FeMo-Co"/>
    <property type="match status" value="1"/>
</dbReference>
<proteinExistence type="inferred from homology"/>
<reference evidence="4 5" key="1">
    <citation type="journal article" date="2015" name="Genome Announc.">
        <title>Draft Genome of the Euendolithic (true boring) Cyanobacterium Mastigocoleus testarum strain BC008.</title>
        <authorList>
            <person name="Guida B.S."/>
            <person name="Garcia-Pichel F."/>
        </authorList>
    </citation>
    <scope>NUCLEOTIDE SEQUENCE [LARGE SCALE GENOMIC DNA]</scope>
    <source>
        <strain evidence="4 5">BC008</strain>
    </source>
</reference>
<dbReference type="CDD" id="cd00853">
    <property type="entry name" value="NifX"/>
    <property type="match status" value="1"/>
</dbReference>
<dbReference type="EMBL" id="LMTZ01000125">
    <property type="protein sequence ID" value="KST64244.1"/>
    <property type="molecule type" value="Genomic_DNA"/>
</dbReference>
<dbReference type="InterPro" id="IPR003731">
    <property type="entry name" value="Di-Nase_FeMo-co_biosynth"/>
</dbReference>
<dbReference type="PANTHER" id="PTHR33937">
    <property type="entry name" value="IRON-MOLYBDENUM PROTEIN-RELATED-RELATED"/>
    <property type="match status" value="1"/>
</dbReference>
<dbReference type="Proteomes" id="UP000053372">
    <property type="component" value="Unassembled WGS sequence"/>
</dbReference>
<comment type="caution">
    <text evidence="4">The sequence shown here is derived from an EMBL/GenBank/DDBJ whole genome shotgun (WGS) entry which is preliminary data.</text>
</comment>
<evidence type="ECO:0000313" key="5">
    <source>
        <dbReference type="Proteomes" id="UP000053372"/>
    </source>
</evidence>
<dbReference type="NCBIfam" id="TIGR02663">
    <property type="entry name" value="nifX"/>
    <property type="match status" value="1"/>
</dbReference>
<name>A0A0V7ZI29_9CYAN</name>
<accession>A0A0V7ZI29</accession>
<dbReference type="GO" id="GO:0009399">
    <property type="term" value="P:nitrogen fixation"/>
    <property type="evidence" value="ECO:0007669"/>
    <property type="project" value="InterPro"/>
</dbReference>
<dbReference type="InterPro" id="IPR051840">
    <property type="entry name" value="NifX/NifY_domain"/>
</dbReference>
<dbReference type="PANTHER" id="PTHR33937:SF1">
    <property type="entry name" value="IRON-MOLIBDENUM COFACTOR PROCESSING PROTEIN"/>
    <property type="match status" value="1"/>
</dbReference>
<dbReference type="SUPFAM" id="SSF53146">
    <property type="entry name" value="Nitrogenase accessory factor-like"/>
    <property type="match status" value="1"/>
</dbReference>